<dbReference type="AlphaFoldDB" id="A0A328BHA4"/>
<accession>A0A328BHA4</accession>
<dbReference type="OrthoDB" id="8482060at2"/>
<evidence type="ECO:0000313" key="2">
    <source>
        <dbReference type="EMBL" id="RAK65346.1"/>
    </source>
</evidence>
<reference evidence="2 3" key="1">
    <citation type="submission" date="2018-05" db="EMBL/GenBank/DDBJ databases">
        <authorList>
            <person name="Lanie J.A."/>
            <person name="Ng W.-L."/>
            <person name="Kazmierczak K.M."/>
            <person name="Andrzejewski T.M."/>
            <person name="Davidsen T.M."/>
            <person name="Wayne K.J."/>
            <person name="Tettelin H."/>
            <person name="Glass J.I."/>
            <person name="Rusch D."/>
            <person name="Podicherti R."/>
            <person name="Tsui H.-C.T."/>
            <person name="Winkler M.E."/>
        </authorList>
    </citation>
    <scope>NUCLEOTIDE SEQUENCE [LARGE SCALE GENOMIC DNA]</scope>
    <source>
        <strain evidence="2 3">BUT-10</strain>
    </source>
</reference>
<gene>
    <name evidence="2" type="ORF">DJ019_10235</name>
</gene>
<keyword evidence="3" id="KW-1185">Reference proteome</keyword>
<feature type="region of interest" description="Disordered" evidence="1">
    <location>
        <begin position="31"/>
        <end position="64"/>
    </location>
</feature>
<feature type="compositionally biased region" description="Basic and acidic residues" evidence="1">
    <location>
        <begin position="39"/>
        <end position="64"/>
    </location>
</feature>
<evidence type="ECO:0000313" key="3">
    <source>
        <dbReference type="Proteomes" id="UP000249524"/>
    </source>
</evidence>
<evidence type="ECO:0000256" key="1">
    <source>
        <dbReference type="SAM" id="MobiDB-lite"/>
    </source>
</evidence>
<dbReference type="Proteomes" id="UP000249524">
    <property type="component" value="Unassembled WGS sequence"/>
</dbReference>
<proteinExistence type="predicted"/>
<sequence>MTPEVLWGVGALVLLAVMVWAATQYHRRNKANDPLTEAATREEYSHPDTYPETRERLKEHIRPS</sequence>
<name>A0A328BHA4_9CAUL</name>
<protein>
    <submittedName>
        <fullName evidence="2">Uncharacterized protein</fullName>
    </submittedName>
</protein>
<dbReference type="EMBL" id="QFYS01000004">
    <property type="protein sequence ID" value="RAK65346.1"/>
    <property type="molecule type" value="Genomic_DNA"/>
</dbReference>
<dbReference type="RefSeq" id="WP_111275942.1">
    <property type="nucleotide sequence ID" value="NZ_QFYS01000004.1"/>
</dbReference>
<organism evidence="2 3">
    <name type="scientific">Phenylobacterium kunshanense</name>
    <dbReference type="NCBI Taxonomy" id="1445034"/>
    <lineage>
        <taxon>Bacteria</taxon>
        <taxon>Pseudomonadati</taxon>
        <taxon>Pseudomonadota</taxon>
        <taxon>Alphaproteobacteria</taxon>
        <taxon>Caulobacterales</taxon>
        <taxon>Caulobacteraceae</taxon>
        <taxon>Phenylobacterium</taxon>
    </lineage>
</organism>
<comment type="caution">
    <text evidence="2">The sequence shown here is derived from an EMBL/GenBank/DDBJ whole genome shotgun (WGS) entry which is preliminary data.</text>
</comment>